<feature type="domain" description="HTH arsR-type" evidence="4">
    <location>
        <begin position="252"/>
        <end position="326"/>
    </location>
</feature>
<keyword evidence="3" id="KW-0804">Transcription</keyword>
<protein>
    <submittedName>
        <fullName evidence="5">DUF5937 family protein</fullName>
    </submittedName>
</protein>
<proteinExistence type="predicted"/>
<dbReference type="InterPro" id="IPR051011">
    <property type="entry name" value="Metal_resp_trans_reg"/>
</dbReference>
<dbReference type="Proteomes" id="UP001500307">
    <property type="component" value="Unassembled WGS sequence"/>
</dbReference>
<reference evidence="6" key="1">
    <citation type="journal article" date="2019" name="Int. J. Syst. Evol. Microbiol.">
        <title>The Global Catalogue of Microorganisms (GCM) 10K type strain sequencing project: providing services to taxonomists for standard genome sequencing and annotation.</title>
        <authorList>
            <consortium name="The Broad Institute Genomics Platform"/>
            <consortium name="The Broad Institute Genome Sequencing Center for Infectious Disease"/>
            <person name="Wu L."/>
            <person name="Ma J."/>
        </authorList>
    </citation>
    <scope>NUCLEOTIDE SEQUENCE [LARGE SCALE GENOMIC DNA]</scope>
    <source>
        <strain evidence="6">JCM 3175</strain>
    </source>
</reference>
<evidence type="ECO:0000313" key="6">
    <source>
        <dbReference type="Proteomes" id="UP001500307"/>
    </source>
</evidence>
<evidence type="ECO:0000313" key="5">
    <source>
        <dbReference type="EMBL" id="GAA4561630.1"/>
    </source>
</evidence>
<dbReference type="InterPro" id="IPR036390">
    <property type="entry name" value="WH_DNA-bd_sf"/>
</dbReference>
<organism evidence="5 6">
    <name type="scientific">Micromonospora coerulea</name>
    <dbReference type="NCBI Taxonomy" id="47856"/>
    <lineage>
        <taxon>Bacteria</taxon>
        <taxon>Bacillati</taxon>
        <taxon>Actinomycetota</taxon>
        <taxon>Actinomycetes</taxon>
        <taxon>Micromonosporales</taxon>
        <taxon>Micromonosporaceae</taxon>
        <taxon>Micromonospora</taxon>
    </lineage>
</organism>
<dbReference type="InterPro" id="IPR036388">
    <property type="entry name" value="WH-like_DNA-bd_sf"/>
</dbReference>
<dbReference type="SUPFAM" id="SSF46785">
    <property type="entry name" value="Winged helix' DNA-binding domain"/>
    <property type="match status" value="1"/>
</dbReference>
<gene>
    <name evidence="5" type="ORF">GCM10023176_00710</name>
</gene>
<dbReference type="InterPro" id="IPR001845">
    <property type="entry name" value="HTH_ArsR_DNA-bd_dom"/>
</dbReference>
<dbReference type="CDD" id="cd00090">
    <property type="entry name" value="HTH_ARSR"/>
    <property type="match status" value="1"/>
</dbReference>
<evidence type="ECO:0000256" key="1">
    <source>
        <dbReference type="ARBA" id="ARBA00023015"/>
    </source>
</evidence>
<evidence type="ECO:0000256" key="3">
    <source>
        <dbReference type="ARBA" id="ARBA00023163"/>
    </source>
</evidence>
<dbReference type="InterPro" id="IPR011991">
    <property type="entry name" value="ArsR-like_HTH"/>
</dbReference>
<sequence>MVAIGLSAGAVARVRFALSGLWEVVASVRVLREPGDHAIHLPWVNRVRPGLTRAGLVGPDGGLLWQLVPSAPGYLADFLTPPPAGLTPDLAQELTALRATPPDTVRAQLDLYPGARPPALAALYADPAAGLRRLAAEIETYWRLALTTDWPRIRALLEAEVFRRARRLAEEGAAGLLNDLHERVRWEGDALLISQRHCAAPDVPDGGGLVLVPSVFVWPAVLSIAAGDVSQLAYPARGLGTLWECPPAAPDALGAVLGRGRARLLAELDAPRSTTELARRTGLSLAGVSQHLATLRAAGLVVTHRAGRSLLSSRTPVAEALLSASV</sequence>
<dbReference type="PANTHER" id="PTHR43132">
    <property type="entry name" value="ARSENICAL RESISTANCE OPERON REPRESSOR ARSR-RELATED"/>
    <property type="match status" value="1"/>
</dbReference>
<dbReference type="RefSeq" id="WP_346115694.1">
    <property type="nucleotide sequence ID" value="NZ_BAABGU010000001.1"/>
</dbReference>
<keyword evidence="1" id="KW-0805">Transcription regulation</keyword>
<dbReference type="PANTHER" id="PTHR43132:SF6">
    <property type="entry name" value="HTH-TYPE TRANSCRIPTIONAL REPRESSOR CZRA"/>
    <property type="match status" value="1"/>
</dbReference>
<evidence type="ECO:0000256" key="2">
    <source>
        <dbReference type="ARBA" id="ARBA00023125"/>
    </source>
</evidence>
<accession>A0ABP8S5C0</accession>
<evidence type="ECO:0000259" key="4">
    <source>
        <dbReference type="SMART" id="SM00418"/>
    </source>
</evidence>
<keyword evidence="2" id="KW-0238">DNA-binding</keyword>
<keyword evidence="6" id="KW-1185">Reference proteome</keyword>
<dbReference type="Pfam" id="PF12840">
    <property type="entry name" value="HTH_20"/>
    <property type="match status" value="1"/>
</dbReference>
<dbReference type="SMART" id="SM00418">
    <property type="entry name" value="HTH_ARSR"/>
    <property type="match status" value="1"/>
</dbReference>
<name>A0ABP8S5C0_9ACTN</name>
<comment type="caution">
    <text evidence="5">The sequence shown here is derived from an EMBL/GenBank/DDBJ whole genome shotgun (WGS) entry which is preliminary data.</text>
</comment>
<dbReference type="Gene3D" id="1.10.10.10">
    <property type="entry name" value="Winged helix-like DNA-binding domain superfamily/Winged helix DNA-binding domain"/>
    <property type="match status" value="1"/>
</dbReference>
<dbReference type="EMBL" id="BAABGU010000001">
    <property type="protein sequence ID" value="GAA4561630.1"/>
    <property type="molecule type" value="Genomic_DNA"/>
</dbReference>